<protein>
    <recommendedName>
        <fullName evidence="5">Aldehyde dehydrogenase domain-containing protein</fullName>
    </recommendedName>
</protein>
<keyword evidence="2" id="KW-1133">Transmembrane helix</keyword>
<dbReference type="Proteomes" id="UP001316803">
    <property type="component" value="Unassembled WGS sequence"/>
</dbReference>
<accession>A0AAN8I9S6</accession>
<dbReference type="InterPro" id="IPR016163">
    <property type="entry name" value="Ald_DH_C"/>
</dbReference>
<sequence length="492" mass="53079">MSSTTERIEAAVEDGRAQSPRFKQRQLAALHEALKQNQTAITTAVEKDSKCSAPEANAQYYLTLDAVKNFYDNPDFEKLLEDEYKVAHQKDNPNRRSAIGCVNVIPDASSLLYSAVVASAAAIAAGNCVMLEIKQTLSELSSLLRKVLSSALDNDTFGIVETNTLAQDFKAKHCCVLDCSKGSTRSVAAIVDRSGDHAKAAKELVDARMSFAGKSRYAPDLVLVNEYCMEQFCKAAMQAALPYLASSAASGRPVNGHVTATRKLNTNDKNSVVKEVNAVTLSSGDGGFIALARDRTDKLLSTKIGEPLLLIHPISSLDDAIDFVNTSSKEPLQALYLFSAPPAAKYLSQFVKADISFTNHIPIELLLGSVPPRTASLGTESINSLKAEVHPRFTPEMFSIPRPEYANHARSPISEHLTALLQDGKQQSASIVSKLSQATQLKPLNEPQGGGIGFFEQGIITGGTLLLSTIVGGTAIAVRYGYPYLVRMLRRS</sequence>
<evidence type="ECO:0008006" key="5">
    <source>
        <dbReference type="Google" id="ProtNLM"/>
    </source>
</evidence>
<dbReference type="InterPro" id="IPR016161">
    <property type="entry name" value="Ald_DH/histidinol_DH"/>
</dbReference>
<dbReference type="AlphaFoldDB" id="A0AAN8I9S6"/>
<dbReference type="InterPro" id="IPR016162">
    <property type="entry name" value="Ald_DH_N"/>
</dbReference>
<comment type="caution">
    <text evidence="3">The sequence shown here is derived from an EMBL/GenBank/DDBJ whole genome shotgun (WGS) entry which is preliminary data.</text>
</comment>
<proteinExistence type="predicted"/>
<evidence type="ECO:0000313" key="4">
    <source>
        <dbReference type="Proteomes" id="UP001316803"/>
    </source>
</evidence>
<keyword evidence="4" id="KW-1185">Reference proteome</keyword>
<keyword evidence="2" id="KW-0472">Membrane</keyword>
<evidence type="ECO:0000256" key="1">
    <source>
        <dbReference type="SAM" id="MobiDB-lite"/>
    </source>
</evidence>
<feature type="region of interest" description="Disordered" evidence="1">
    <location>
        <begin position="1"/>
        <end position="20"/>
    </location>
</feature>
<dbReference type="Gene3D" id="3.40.605.10">
    <property type="entry name" value="Aldehyde Dehydrogenase, Chain A, domain 1"/>
    <property type="match status" value="1"/>
</dbReference>
<evidence type="ECO:0000313" key="3">
    <source>
        <dbReference type="EMBL" id="KAK5954680.1"/>
    </source>
</evidence>
<dbReference type="SUPFAM" id="SSF53720">
    <property type="entry name" value="ALDH-like"/>
    <property type="match status" value="1"/>
</dbReference>
<evidence type="ECO:0000256" key="2">
    <source>
        <dbReference type="SAM" id="Phobius"/>
    </source>
</evidence>
<keyword evidence="2" id="KW-0812">Transmembrane</keyword>
<feature type="transmembrane region" description="Helical" evidence="2">
    <location>
        <begin position="459"/>
        <end position="482"/>
    </location>
</feature>
<reference evidence="3 4" key="1">
    <citation type="submission" date="2022-12" db="EMBL/GenBank/DDBJ databases">
        <title>Genomic features and morphological characterization of a novel Knufia sp. strain isolated from spacecraft assembly facility.</title>
        <authorList>
            <person name="Teixeira M."/>
            <person name="Chander A.M."/>
            <person name="Stajich J.E."/>
            <person name="Venkateswaran K."/>
        </authorList>
    </citation>
    <scope>NUCLEOTIDE SEQUENCE [LARGE SCALE GENOMIC DNA]</scope>
    <source>
        <strain evidence="3 4">FJI-L2-BK-P2</strain>
    </source>
</reference>
<dbReference type="PANTHER" id="PTHR43111:SF1">
    <property type="entry name" value="ALDEHYDE DEHYDROGENASE B-RELATED"/>
    <property type="match status" value="1"/>
</dbReference>
<dbReference type="Gene3D" id="3.40.309.10">
    <property type="entry name" value="Aldehyde Dehydrogenase, Chain A, domain 2"/>
    <property type="match status" value="1"/>
</dbReference>
<dbReference type="PANTHER" id="PTHR43111">
    <property type="entry name" value="ALDEHYDE DEHYDROGENASE B-RELATED"/>
    <property type="match status" value="1"/>
</dbReference>
<dbReference type="GO" id="GO:0016620">
    <property type="term" value="F:oxidoreductase activity, acting on the aldehyde or oxo group of donors, NAD or NADP as acceptor"/>
    <property type="evidence" value="ECO:0007669"/>
    <property type="project" value="InterPro"/>
</dbReference>
<gene>
    <name evidence="3" type="ORF">OHC33_004404</name>
</gene>
<organism evidence="3 4">
    <name type="scientific">Knufia fluminis</name>
    <dbReference type="NCBI Taxonomy" id="191047"/>
    <lineage>
        <taxon>Eukaryota</taxon>
        <taxon>Fungi</taxon>
        <taxon>Dikarya</taxon>
        <taxon>Ascomycota</taxon>
        <taxon>Pezizomycotina</taxon>
        <taxon>Eurotiomycetes</taxon>
        <taxon>Chaetothyriomycetidae</taxon>
        <taxon>Chaetothyriales</taxon>
        <taxon>Trichomeriaceae</taxon>
        <taxon>Knufia</taxon>
    </lineage>
</organism>
<dbReference type="EMBL" id="JAKLMC020000008">
    <property type="protein sequence ID" value="KAK5954680.1"/>
    <property type="molecule type" value="Genomic_DNA"/>
</dbReference>
<name>A0AAN8I9S6_9EURO</name>
<feature type="compositionally biased region" description="Basic and acidic residues" evidence="1">
    <location>
        <begin position="1"/>
        <end position="16"/>
    </location>
</feature>